<comment type="caution">
    <text evidence="2">The sequence shown here is derived from an EMBL/GenBank/DDBJ whole genome shotgun (WGS) entry which is preliminary data.</text>
</comment>
<evidence type="ECO:0000313" key="2">
    <source>
        <dbReference type="EMBL" id="CAL8140455.1"/>
    </source>
</evidence>
<organism evidence="2 3">
    <name type="scientific">Orchesella dallaii</name>
    <dbReference type="NCBI Taxonomy" id="48710"/>
    <lineage>
        <taxon>Eukaryota</taxon>
        <taxon>Metazoa</taxon>
        <taxon>Ecdysozoa</taxon>
        <taxon>Arthropoda</taxon>
        <taxon>Hexapoda</taxon>
        <taxon>Collembola</taxon>
        <taxon>Entomobryomorpha</taxon>
        <taxon>Entomobryoidea</taxon>
        <taxon>Orchesellidae</taxon>
        <taxon>Orchesellinae</taxon>
        <taxon>Orchesella</taxon>
    </lineage>
</organism>
<evidence type="ECO:0000313" key="3">
    <source>
        <dbReference type="Proteomes" id="UP001642540"/>
    </source>
</evidence>
<sequence length="174" mass="20033">MEEDAINISRHDAAFTKKVIEGVYGLSHKSRAKTSIGRFWRGRKFHGIVCLIFTLFLMPVSYFMVRCYKETFMDSSSKGFISGIGVMLAAPSLLSEFFCPDRLQWARPWKVGVQVKVLYEFQFRLLFDNVIGWGYPTGLSVTFWITLLWAGLDAIFHGFLTDRQVTADKRLEIK</sequence>
<keyword evidence="1" id="KW-0472">Membrane</keyword>
<proteinExistence type="predicted"/>
<reference evidence="2 3" key="1">
    <citation type="submission" date="2024-08" db="EMBL/GenBank/DDBJ databases">
        <authorList>
            <person name="Cucini C."/>
            <person name="Frati F."/>
        </authorList>
    </citation>
    <scope>NUCLEOTIDE SEQUENCE [LARGE SCALE GENOMIC DNA]</scope>
</reference>
<feature type="transmembrane region" description="Helical" evidence="1">
    <location>
        <begin position="77"/>
        <end position="94"/>
    </location>
</feature>
<keyword evidence="3" id="KW-1185">Reference proteome</keyword>
<keyword evidence="1" id="KW-1133">Transmembrane helix</keyword>
<gene>
    <name evidence="2" type="ORF">ODALV1_LOCUS28297</name>
</gene>
<feature type="transmembrane region" description="Helical" evidence="1">
    <location>
        <begin position="45"/>
        <end position="65"/>
    </location>
</feature>
<dbReference type="EMBL" id="CAXLJM020000136">
    <property type="protein sequence ID" value="CAL8140455.1"/>
    <property type="molecule type" value="Genomic_DNA"/>
</dbReference>
<dbReference type="Proteomes" id="UP001642540">
    <property type="component" value="Unassembled WGS sequence"/>
</dbReference>
<accession>A0ABP1S0B3</accession>
<name>A0ABP1S0B3_9HEXA</name>
<evidence type="ECO:0000256" key="1">
    <source>
        <dbReference type="SAM" id="Phobius"/>
    </source>
</evidence>
<feature type="transmembrane region" description="Helical" evidence="1">
    <location>
        <begin position="141"/>
        <end position="160"/>
    </location>
</feature>
<keyword evidence="1" id="KW-0812">Transmembrane</keyword>
<protein>
    <submittedName>
        <fullName evidence="2">Uncharacterized protein</fullName>
    </submittedName>
</protein>